<dbReference type="Gene3D" id="3.20.20.300">
    <property type="entry name" value="Glycoside hydrolase, family 3, N-terminal domain"/>
    <property type="match status" value="1"/>
</dbReference>
<evidence type="ECO:0000256" key="4">
    <source>
        <dbReference type="ARBA" id="ARBA00022729"/>
    </source>
</evidence>
<keyword evidence="5" id="KW-0378">Hydrolase</keyword>
<evidence type="ECO:0000256" key="6">
    <source>
        <dbReference type="ARBA" id="ARBA00023180"/>
    </source>
</evidence>
<name>A0AA39GCI7_SARSR</name>
<dbReference type="Pfam" id="PF00172">
    <property type="entry name" value="Zn_clus"/>
    <property type="match status" value="1"/>
</dbReference>
<evidence type="ECO:0000256" key="2">
    <source>
        <dbReference type="ARBA" id="ARBA00005336"/>
    </source>
</evidence>
<dbReference type="Gene3D" id="4.10.240.10">
    <property type="entry name" value="Zn(2)-C6 fungal-type DNA-binding domain"/>
    <property type="match status" value="1"/>
</dbReference>
<dbReference type="SUPFAM" id="SSF57701">
    <property type="entry name" value="Zn2/Cys6 DNA-binding domain"/>
    <property type="match status" value="1"/>
</dbReference>
<dbReference type="SUPFAM" id="SSF52279">
    <property type="entry name" value="Beta-D-glucan exohydrolase, C-terminal domain"/>
    <property type="match status" value="1"/>
</dbReference>
<comment type="catalytic activity">
    <reaction evidence="1">
        <text>Hydrolysis of terminal, non-reducing beta-D-glucosyl residues with release of beta-D-glucose.</text>
        <dbReference type="EC" id="3.2.1.21"/>
    </reaction>
</comment>
<dbReference type="PANTHER" id="PTHR30620">
    <property type="entry name" value="PERIPLASMIC BETA-GLUCOSIDASE-RELATED"/>
    <property type="match status" value="1"/>
</dbReference>
<dbReference type="GO" id="GO:0008422">
    <property type="term" value="F:beta-glucosidase activity"/>
    <property type="evidence" value="ECO:0007669"/>
    <property type="project" value="UniProtKB-EC"/>
</dbReference>
<evidence type="ECO:0000256" key="10">
    <source>
        <dbReference type="ARBA" id="ARBA00023326"/>
    </source>
</evidence>
<feature type="region of interest" description="Disordered" evidence="11">
    <location>
        <begin position="643"/>
        <end position="665"/>
    </location>
</feature>
<sequence>MVAESLLGAPYWDATLPVEDRVADLLSRMTLEEKAGQMFHWMAMLGPEESFEEPIAMMGLEPIHHSITERLISHYGLVGSITDVRAAAQWHNNIQRLARSSTRLGIPITVSSDPRHHFHNNVGTSSEAGALSQWPETLGLAALRDPAVTKRFAEVASAEYRALGIRCALHPQIDLATEYRWSRINGTFGEDAELTSDLVEAYIEGFQGGQGKLGSKSVACMIKHFPGGGPLRDGEDSHFSYGKIQQYPGGQFDYHLRPFVAALKAGAAQVMPAYGMPTGVENCEEVAFGFNKYIITDLLRHKLGFNGVVVTDWGLVTDHNIMGQPCSARAWGVEHLSRIELVEKILNAGCDQLGGEKCVELIIELVQGGRVDEARINESVARILRDKFLMGLFDNPFVDEDEAVKVVGQESFRIAAAEARKESITLLETKAKALPFHPAADRKSRVYTMNVAKDAVEAKGLEVVDNFKDADLAIIRLQAPFETRSGRFEAMFHAGSLDFPEDNQRRVLEICQSVPTIVDVYLDRPAVLTPFVGDKTRALFGSYGSSDSDFLDVVLGKAEPLGKLPFDLPRSMAAVEKSRTDVAFDTEDALFSFGHGLEYKTIRHTELEPSDIFALGPPSSAPGTLCLLHTLRAMDKRYVRIQAAKPSSPPGESSASAGTKPWPPKRRRTGVTLACDVCRRKKIRCDGARPACASCSRAAANCNYSQRGLIEAENARDASTLQMLRSLPPSEAGRLLDTIRTNDEEEILRRHCPTLATTLWSYLSPNRNKVELELMIRHPIAYPPLFPLEVASLPLNSLFRPSRILVTRQDSESPDLDHASADQPSPNQCSTEVKIHFFPPRPLVREELQHLQICNWTNVHVTNDFAARMLSLYIETDYHNLPMLNLDLFLDDLINNKPYFCSRLLVNSLFSWVCQSYSAIDPKASELGNQFFEEAQSLVLDGPQLVTLTSVSALGFLALAALSLGHDALGLKFLQKGVSIGTDMGIFGRCAGTETANSWLGNEDDWRRSASYVGWGFHNFISLYNLRYRSQDLLAPPGIPMPGKLDVGPPQERIATGQASIHTQVFKASCELWVLSSDVCRLRLQAETGCRDAQNELQELFMRCLSWASSLSLDVVRNEQSNHAVAMMHIYYHIIVVDIFREVFRISKEPFRLPSFETPTITPRAIYTASVNQLKRLLLAFRLSFKPASISLLPQTVYIYVANAVLSAVEESEEPEWQFYLRVCLAGLEDIYGSYRLAWGTMRALLSMALKRDAVGPDEAARIMREMTVLGQHHSNPEEAKSSAIIDLELATSEPAAAQVYRLAEQFEELLLMSKAKEK</sequence>
<dbReference type="Gene3D" id="3.40.50.1700">
    <property type="entry name" value="Glycoside hydrolase family 3 C-terminal domain"/>
    <property type="match status" value="1"/>
</dbReference>
<dbReference type="GO" id="GO:0009251">
    <property type="term" value="P:glucan catabolic process"/>
    <property type="evidence" value="ECO:0007669"/>
    <property type="project" value="TreeGrafter"/>
</dbReference>
<dbReference type="CDD" id="cd12148">
    <property type="entry name" value="fungal_TF_MHR"/>
    <property type="match status" value="1"/>
</dbReference>
<dbReference type="InterPro" id="IPR001138">
    <property type="entry name" value="Zn2Cys6_DnaBD"/>
</dbReference>
<keyword evidence="7" id="KW-0539">Nucleus</keyword>
<dbReference type="InterPro" id="IPR001764">
    <property type="entry name" value="Glyco_hydro_3_N"/>
</dbReference>
<dbReference type="Pfam" id="PF01915">
    <property type="entry name" value="Glyco_hydro_3_C"/>
    <property type="match status" value="1"/>
</dbReference>
<dbReference type="EMBL" id="JAPDFR010000008">
    <property type="protein sequence ID" value="KAK0384054.1"/>
    <property type="molecule type" value="Genomic_DNA"/>
</dbReference>
<evidence type="ECO:0000256" key="5">
    <source>
        <dbReference type="ARBA" id="ARBA00022801"/>
    </source>
</evidence>
<evidence type="ECO:0000256" key="8">
    <source>
        <dbReference type="ARBA" id="ARBA00023277"/>
    </source>
</evidence>
<evidence type="ECO:0000256" key="7">
    <source>
        <dbReference type="ARBA" id="ARBA00023242"/>
    </source>
</evidence>
<evidence type="ECO:0000313" key="14">
    <source>
        <dbReference type="Proteomes" id="UP001175261"/>
    </source>
</evidence>
<keyword evidence="10" id="KW-0624">Polysaccharide degradation</keyword>
<dbReference type="Proteomes" id="UP001175261">
    <property type="component" value="Unassembled WGS sequence"/>
</dbReference>
<dbReference type="InterPro" id="IPR017853">
    <property type="entry name" value="GH"/>
</dbReference>
<comment type="similarity">
    <text evidence="2">Belongs to the glycosyl hydrolase 3 family.</text>
</comment>
<keyword evidence="4" id="KW-0732">Signal</keyword>
<feature type="compositionally biased region" description="Low complexity" evidence="11">
    <location>
        <begin position="643"/>
        <end position="657"/>
    </location>
</feature>
<dbReference type="CDD" id="cd00067">
    <property type="entry name" value="GAL4"/>
    <property type="match status" value="1"/>
</dbReference>
<dbReference type="EC" id="3.2.1.21" evidence="3"/>
<evidence type="ECO:0000256" key="11">
    <source>
        <dbReference type="SAM" id="MobiDB-lite"/>
    </source>
</evidence>
<feature type="domain" description="Zn(2)-C6 fungal-type" evidence="12">
    <location>
        <begin position="674"/>
        <end position="704"/>
    </location>
</feature>
<evidence type="ECO:0000256" key="1">
    <source>
        <dbReference type="ARBA" id="ARBA00000448"/>
    </source>
</evidence>
<keyword evidence="6" id="KW-0325">Glycoprotein</keyword>
<reference evidence="13" key="1">
    <citation type="submission" date="2022-10" db="EMBL/GenBank/DDBJ databases">
        <title>Determination and structural analysis of whole genome sequence of Sarocladium strictum F4-1.</title>
        <authorList>
            <person name="Hu L."/>
            <person name="Jiang Y."/>
        </authorList>
    </citation>
    <scope>NUCLEOTIDE SEQUENCE</scope>
    <source>
        <strain evidence="13">F4-1</strain>
    </source>
</reference>
<keyword evidence="8" id="KW-0119">Carbohydrate metabolism</keyword>
<dbReference type="SMART" id="SM00066">
    <property type="entry name" value="GAL4"/>
    <property type="match status" value="1"/>
</dbReference>
<evidence type="ECO:0000259" key="12">
    <source>
        <dbReference type="PROSITE" id="PS50048"/>
    </source>
</evidence>
<keyword evidence="9" id="KW-0326">Glycosidase</keyword>
<dbReference type="InterPro" id="IPR036864">
    <property type="entry name" value="Zn2-C6_fun-type_DNA-bd_sf"/>
</dbReference>
<dbReference type="PANTHER" id="PTHR30620:SF16">
    <property type="entry name" value="LYSOSOMAL BETA GLUCOSIDASE"/>
    <property type="match status" value="1"/>
</dbReference>
<evidence type="ECO:0000313" key="13">
    <source>
        <dbReference type="EMBL" id="KAK0384054.1"/>
    </source>
</evidence>
<proteinExistence type="inferred from homology"/>
<accession>A0AA39GCI7</accession>
<organism evidence="13 14">
    <name type="scientific">Sarocladium strictum</name>
    <name type="common">Black bundle disease fungus</name>
    <name type="synonym">Acremonium strictum</name>
    <dbReference type="NCBI Taxonomy" id="5046"/>
    <lineage>
        <taxon>Eukaryota</taxon>
        <taxon>Fungi</taxon>
        <taxon>Dikarya</taxon>
        <taxon>Ascomycota</taxon>
        <taxon>Pezizomycotina</taxon>
        <taxon>Sordariomycetes</taxon>
        <taxon>Hypocreomycetidae</taxon>
        <taxon>Hypocreales</taxon>
        <taxon>Sarocladiaceae</taxon>
        <taxon>Sarocladium</taxon>
    </lineage>
</organism>
<comment type="caution">
    <text evidence="13">The sequence shown here is derived from an EMBL/GenBank/DDBJ whole genome shotgun (WGS) entry which is preliminary data.</text>
</comment>
<keyword evidence="14" id="KW-1185">Reference proteome</keyword>
<dbReference type="GO" id="GO:0000981">
    <property type="term" value="F:DNA-binding transcription factor activity, RNA polymerase II-specific"/>
    <property type="evidence" value="ECO:0007669"/>
    <property type="project" value="InterPro"/>
</dbReference>
<dbReference type="GO" id="GO:0008270">
    <property type="term" value="F:zinc ion binding"/>
    <property type="evidence" value="ECO:0007669"/>
    <property type="project" value="InterPro"/>
</dbReference>
<evidence type="ECO:0000256" key="3">
    <source>
        <dbReference type="ARBA" id="ARBA00012744"/>
    </source>
</evidence>
<dbReference type="PRINTS" id="PR00133">
    <property type="entry name" value="GLHYDRLASE3"/>
</dbReference>
<dbReference type="PROSITE" id="PS50048">
    <property type="entry name" value="ZN2_CY6_FUNGAL_2"/>
    <property type="match status" value="1"/>
</dbReference>
<dbReference type="InterPro" id="IPR036962">
    <property type="entry name" value="Glyco_hydro_3_N_sf"/>
</dbReference>
<protein>
    <recommendedName>
        <fullName evidence="3">beta-glucosidase</fullName>
        <ecNumber evidence="3">3.2.1.21</ecNumber>
    </recommendedName>
</protein>
<dbReference type="PROSITE" id="PS00463">
    <property type="entry name" value="ZN2_CY6_FUNGAL_1"/>
    <property type="match status" value="1"/>
</dbReference>
<dbReference type="InterPro" id="IPR036881">
    <property type="entry name" value="Glyco_hydro_3_C_sf"/>
</dbReference>
<dbReference type="Pfam" id="PF00933">
    <property type="entry name" value="Glyco_hydro_3"/>
    <property type="match status" value="1"/>
</dbReference>
<evidence type="ECO:0000256" key="9">
    <source>
        <dbReference type="ARBA" id="ARBA00023295"/>
    </source>
</evidence>
<gene>
    <name evidence="13" type="ORF">NLU13_8143</name>
</gene>
<dbReference type="InterPro" id="IPR002772">
    <property type="entry name" value="Glyco_hydro_3_C"/>
</dbReference>
<dbReference type="InterPro" id="IPR051915">
    <property type="entry name" value="Cellulose_Degrad_GH3"/>
</dbReference>
<dbReference type="SUPFAM" id="SSF51445">
    <property type="entry name" value="(Trans)glycosidases"/>
    <property type="match status" value="1"/>
</dbReference>